<keyword evidence="2" id="KW-1185">Reference proteome</keyword>
<sequence length="68" mass="7274">MNSQFASIICIILLIAIQPITGICDFDGTKCVHNGCAGYCGPPPECSCGKKPSFIPADGFNKRNRRGQ</sequence>
<dbReference type="AlphaFoldDB" id="A0A914GW74"/>
<keyword evidence="1" id="KW-0732">Signal</keyword>
<evidence type="ECO:0000256" key="1">
    <source>
        <dbReference type="SAM" id="SignalP"/>
    </source>
</evidence>
<proteinExistence type="predicted"/>
<feature type="chain" id="PRO_5036743628" evidence="1">
    <location>
        <begin position="23"/>
        <end position="68"/>
    </location>
</feature>
<dbReference type="Proteomes" id="UP000887572">
    <property type="component" value="Unplaced"/>
</dbReference>
<dbReference type="WBParaSite" id="Gr19_v10_g11757.t1">
    <property type="protein sequence ID" value="Gr19_v10_g11757.t1"/>
    <property type="gene ID" value="Gr19_v10_g11757"/>
</dbReference>
<evidence type="ECO:0000313" key="2">
    <source>
        <dbReference type="Proteomes" id="UP000887572"/>
    </source>
</evidence>
<evidence type="ECO:0000313" key="3">
    <source>
        <dbReference type="WBParaSite" id="Gr19_v10_g11757.t1"/>
    </source>
</evidence>
<organism evidence="2 3">
    <name type="scientific">Globodera rostochiensis</name>
    <name type="common">Golden nematode worm</name>
    <name type="synonym">Heterodera rostochiensis</name>
    <dbReference type="NCBI Taxonomy" id="31243"/>
    <lineage>
        <taxon>Eukaryota</taxon>
        <taxon>Metazoa</taxon>
        <taxon>Ecdysozoa</taxon>
        <taxon>Nematoda</taxon>
        <taxon>Chromadorea</taxon>
        <taxon>Rhabditida</taxon>
        <taxon>Tylenchina</taxon>
        <taxon>Tylenchomorpha</taxon>
        <taxon>Tylenchoidea</taxon>
        <taxon>Heteroderidae</taxon>
        <taxon>Heteroderinae</taxon>
        <taxon>Globodera</taxon>
    </lineage>
</organism>
<accession>A0A914GW74</accession>
<name>A0A914GW74_GLORO</name>
<protein>
    <submittedName>
        <fullName evidence="3">Uncharacterized protein</fullName>
    </submittedName>
</protein>
<reference evidence="3" key="1">
    <citation type="submission" date="2022-11" db="UniProtKB">
        <authorList>
            <consortium name="WormBaseParasite"/>
        </authorList>
    </citation>
    <scope>IDENTIFICATION</scope>
</reference>
<feature type="signal peptide" evidence="1">
    <location>
        <begin position="1"/>
        <end position="22"/>
    </location>
</feature>